<name>A0A9W7Y4R8_9FUNG</name>
<feature type="transmembrane region" description="Helical" evidence="8">
    <location>
        <begin position="89"/>
        <end position="109"/>
    </location>
</feature>
<evidence type="ECO:0000256" key="6">
    <source>
        <dbReference type="ARBA" id="ARBA00022989"/>
    </source>
</evidence>
<dbReference type="PANTHER" id="PTHR22950:SF458">
    <property type="entry name" value="SODIUM-COUPLED NEUTRAL AMINO ACID TRANSPORTER 11-RELATED"/>
    <property type="match status" value="1"/>
</dbReference>
<dbReference type="EMBL" id="JANBOI010001033">
    <property type="protein sequence ID" value="KAJ1727627.1"/>
    <property type="molecule type" value="Genomic_DNA"/>
</dbReference>
<proteinExistence type="inferred from homology"/>
<comment type="subcellular location">
    <subcellularLocation>
        <location evidence="1">Membrane</location>
        <topology evidence="1">Multi-pass membrane protein</topology>
    </subcellularLocation>
</comment>
<protein>
    <recommendedName>
        <fullName evidence="9">Amino acid transporter transmembrane domain-containing protein</fullName>
    </recommendedName>
</protein>
<feature type="transmembrane region" description="Helical" evidence="8">
    <location>
        <begin position="270"/>
        <end position="290"/>
    </location>
</feature>
<feature type="transmembrane region" description="Helical" evidence="8">
    <location>
        <begin position="42"/>
        <end position="64"/>
    </location>
</feature>
<keyword evidence="7 8" id="KW-0472">Membrane</keyword>
<comment type="similarity">
    <text evidence="2">Belongs to the amino acid/polyamine transporter 2 family.</text>
</comment>
<dbReference type="GO" id="GO:0016020">
    <property type="term" value="C:membrane"/>
    <property type="evidence" value="ECO:0007669"/>
    <property type="project" value="UniProtKB-SubCell"/>
</dbReference>
<reference evidence="10" key="1">
    <citation type="submission" date="2022-07" db="EMBL/GenBank/DDBJ databases">
        <title>Phylogenomic reconstructions and comparative analyses of Kickxellomycotina fungi.</title>
        <authorList>
            <person name="Reynolds N.K."/>
            <person name="Stajich J.E."/>
            <person name="Barry K."/>
            <person name="Grigoriev I.V."/>
            <person name="Crous P."/>
            <person name="Smith M.E."/>
        </authorList>
    </citation>
    <scope>NUCLEOTIDE SEQUENCE</scope>
    <source>
        <strain evidence="10">BCRC 34381</strain>
    </source>
</reference>
<evidence type="ECO:0000256" key="8">
    <source>
        <dbReference type="SAM" id="Phobius"/>
    </source>
</evidence>
<dbReference type="InterPro" id="IPR013057">
    <property type="entry name" value="AA_transpt_TM"/>
</dbReference>
<keyword evidence="6 8" id="KW-1133">Transmembrane helix</keyword>
<evidence type="ECO:0000313" key="11">
    <source>
        <dbReference type="Proteomes" id="UP001143981"/>
    </source>
</evidence>
<feature type="transmembrane region" description="Helical" evidence="8">
    <location>
        <begin position="12"/>
        <end position="36"/>
    </location>
</feature>
<evidence type="ECO:0000256" key="1">
    <source>
        <dbReference type="ARBA" id="ARBA00004141"/>
    </source>
</evidence>
<keyword evidence="4 8" id="KW-0812">Transmembrane</keyword>
<evidence type="ECO:0000256" key="7">
    <source>
        <dbReference type="ARBA" id="ARBA00023136"/>
    </source>
</evidence>
<feature type="transmembrane region" description="Helical" evidence="8">
    <location>
        <begin position="336"/>
        <end position="359"/>
    </location>
</feature>
<keyword evidence="5" id="KW-0029">Amino-acid transport</keyword>
<feature type="transmembrane region" description="Helical" evidence="8">
    <location>
        <begin position="190"/>
        <end position="209"/>
    </location>
</feature>
<dbReference type="AlphaFoldDB" id="A0A9W7Y4R8"/>
<feature type="domain" description="Amino acid transporter transmembrane" evidence="9">
    <location>
        <begin position="12"/>
        <end position="368"/>
    </location>
</feature>
<dbReference type="GO" id="GO:0015179">
    <property type="term" value="F:L-amino acid transmembrane transporter activity"/>
    <property type="evidence" value="ECO:0007669"/>
    <property type="project" value="TreeGrafter"/>
</dbReference>
<feature type="transmembrane region" description="Helical" evidence="8">
    <location>
        <begin position="311"/>
        <end position="330"/>
    </location>
</feature>
<evidence type="ECO:0000256" key="3">
    <source>
        <dbReference type="ARBA" id="ARBA00022448"/>
    </source>
</evidence>
<evidence type="ECO:0000313" key="10">
    <source>
        <dbReference type="EMBL" id="KAJ1727627.1"/>
    </source>
</evidence>
<evidence type="ECO:0000256" key="5">
    <source>
        <dbReference type="ARBA" id="ARBA00022970"/>
    </source>
</evidence>
<dbReference type="PANTHER" id="PTHR22950">
    <property type="entry name" value="AMINO ACID TRANSPORTER"/>
    <property type="match status" value="1"/>
</dbReference>
<feature type="transmembrane region" description="Helical" evidence="8">
    <location>
        <begin position="230"/>
        <end position="250"/>
    </location>
</feature>
<feature type="transmembrane region" description="Helical" evidence="8">
    <location>
        <begin position="159"/>
        <end position="178"/>
    </location>
</feature>
<evidence type="ECO:0000256" key="4">
    <source>
        <dbReference type="ARBA" id="ARBA00022692"/>
    </source>
</evidence>
<dbReference type="Proteomes" id="UP001143981">
    <property type="component" value="Unassembled WGS sequence"/>
</dbReference>
<evidence type="ECO:0000259" key="9">
    <source>
        <dbReference type="Pfam" id="PF01490"/>
    </source>
</evidence>
<organism evidence="10 11">
    <name type="scientific">Coemansia biformis</name>
    <dbReference type="NCBI Taxonomy" id="1286918"/>
    <lineage>
        <taxon>Eukaryota</taxon>
        <taxon>Fungi</taxon>
        <taxon>Fungi incertae sedis</taxon>
        <taxon>Zoopagomycota</taxon>
        <taxon>Kickxellomycotina</taxon>
        <taxon>Kickxellomycetes</taxon>
        <taxon>Kickxellales</taxon>
        <taxon>Kickxellaceae</taxon>
        <taxon>Coemansia</taxon>
    </lineage>
</organism>
<comment type="caution">
    <text evidence="10">The sequence shown here is derived from an EMBL/GenBank/DDBJ whole genome shotgun (WGS) entry which is preliminary data.</text>
</comment>
<feature type="transmembrane region" description="Helical" evidence="8">
    <location>
        <begin position="400"/>
        <end position="422"/>
    </location>
</feature>
<keyword evidence="3" id="KW-0813">Transport</keyword>
<dbReference type="OrthoDB" id="28208at2759"/>
<feature type="transmembrane region" description="Helical" evidence="8">
    <location>
        <begin position="129"/>
        <end position="147"/>
    </location>
</feature>
<sequence>MVDLATAARGNLSPVGAGFNLVNTIIGSGILALPYALREAGFYLGLAVMVLVALLSYAALNTLIHSGRRVGLYRFEDVSAAALGRPGHYLLSFALLVNSVGSCISYLIIVGDTATPIAQNLFGAGPLTSRQAVIALAAVGCTLPLLFFRTLEPLVRASVASTACLPFIVAIVAVRGPAYRTSPEPVPMPVFGPSVLPAFGIIAFAYSCTQTAFQSYLTLRHRTMSGWRRAAAFANGLALAIYLAFAITSYRSFGMLTEPNVLNNFAHDDALANLARMLLAFSLTLTYPMQFYPIRDLLGESLALAPGGRRVGIHALTLALFASTLAAALAVSDLGFVFKLVGTAASSLLLFGLPGIVYLRLVSPYLSSKTAQAPAGEGTALLDLAHPSGDDDIAEPHTSLVSVLLLAVGAAVFVIGTCTSIREAVSSSK</sequence>
<accession>A0A9W7Y4R8</accession>
<gene>
    <name evidence="10" type="ORF">LPJ61_004473</name>
</gene>
<evidence type="ECO:0000256" key="2">
    <source>
        <dbReference type="ARBA" id="ARBA00008066"/>
    </source>
</evidence>
<dbReference type="Pfam" id="PF01490">
    <property type="entry name" value="Aa_trans"/>
    <property type="match status" value="1"/>
</dbReference>
<keyword evidence="11" id="KW-1185">Reference proteome</keyword>